<dbReference type="Pfam" id="PF12802">
    <property type="entry name" value="MarR_2"/>
    <property type="match status" value="1"/>
</dbReference>
<dbReference type="STRING" id="266117.Rxyl_0088"/>
<protein>
    <submittedName>
        <fullName evidence="5">Regulatory protein, MarR</fullName>
    </submittedName>
</protein>
<dbReference type="HOGENOM" id="CLU_120349_0_0_11"/>
<evidence type="ECO:0000259" key="4">
    <source>
        <dbReference type="Pfam" id="PF12802"/>
    </source>
</evidence>
<sequence length="158" mass="18338">MEEEKLAYIEEFGLFFERVGGSRMVGRVLAALLVSEPPELTAGELAEILRASRGSISTATRTLEQMGMVRRFARPGERRDYFRVRPHAWEETVRRQSAMLSRFVALAERGIELLDPKTPDARRSLEEMRDFYAFWEGEVGRVMELWEREKRGRREVAG</sequence>
<dbReference type="AlphaFoldDB" id="Q1AZW0"/>
<dbReference type="Gene3D" id="1.10.10.10">
    <property type="entry name" value="Winged helix-like DNA-binding domain superfamily/Winged helix DNA-binding domain"/>
    <property type="match status" value="1"/>
</dbReference>
<evidence type="ECO:0000256" key="1">
    <source>
        <dbReference type="ARBA" id="ARBA00023015"/>
    </source>
</evidence>
<evidence type="ECO:0000313" key="5">
    <source>
        <dbReference type="EMBL" id="ABG03068.1"/>
    </source>
</evidence>
<accession>Q1AZW0</accession>
<evidence type="ECO:0000313" key="6">
    <source>
        <dbReference type="Proteomes" id="UP000006637"/>
    </source>
</evidence>
<dbReference type="GO" id="GO:0003700">
    <property type="term" value="F:DNA-binding transcription factor activity"/>
    <property type="evidence" value="ECO:0007669"/>
    <property type="project" value="InterPro"/>
</dbReference>
<dbReference type="Proteomes" id="UP000006637">
    <property type="component" value="Chromosome"/>
</dbReference>
<dbReference type="SUPFAM" id="SSF46785">
    <property type="entry name" value="Winged helix' DNA-binding domain"/>
    <property type="match status" value="1"/>
</dbReference>
<dbReference type="PANTHER" id="PTHR38465:SF2">
    <property type="entry name" value="HTH-TYPE TRANSCRIPTIONAL REGULATOR MMPR5"/>
    <property type="match status" value="1"/>
</dbReference>
<dbReference type="InterPro" id="IPR000835">
    <property type="entry name" value="HTH_MarR-typ"/>
</dbReference>
<dbReference type="RefSeq" id="WP_011563086.1">
    <property type="nucleotide sequence ID" value="NC_008148.1"/>
</dbReference>
<name>Q1AZW0_RUBXD</name>
<dbReference type="eggNOG" id="COG1510">
    <property type="taxonomic scope" value="Bacteria"/>
</dbReference>
<dbReference type="KEGG" id="rxy:Rxyl_0088"/>
<keyword evidence="1" id="KW-0805">Transcription regulation</keyword>
<keyword evidence="6" id="KW-1185">Reference proteome</keyword>
<dbReference type="InterPro" id="IPR052362">
    <property type="entry name" value="HTH-GbsR_regulator"/>
</dbReference>
<dbReference type="Gene3D" id="1.10.287.160">
    <property type="entry name" value="HR1 repeat"/>
    <property type="match status" value="1"/>
</dbReference>
<dbReference type="PANTHER" id="PTHR38465">
    <property type="entry name" value="HTH-TYPE TRANSCRIPTIONAL REGULATOR MJ1563-RELATED"/>
    <property type="match status" value="1"/>
</dbReference>
<evidence type="ECO:0000256" key="2">
    <source>
        <dbReference type="ARBA" id="ARBA00023125"/>
    </source>
</evidence>
<dbReference type="InterPro" id="IPR036388">
    <property type="entry name" value="WH-like_DNA-bd_sf"/>
</dbReference>
<dbReference type="PhylomeDB" id="Q1AZW0"/>
<dbReference type="InterPro" id="IPR036390">
    <property type="entry name" value="WH_DNA-bd_sf"/>
</dbReference>
<dbReference type="EMBL" id="CP000386">
    <property type="protein sequence ID" value="ABG03068.1"/>
    <property type="molecule type" value="Genomic_DNA"/>
</dbReference>
<keyword evidence="2" id="KW-0238">DNA-binding</keyword>
<proteinExistence type="predicted"/>
<organism evidence="5 6">
    <name type="scientific">Rubrobacter xylanophilus (strain DSM 9941 / JCM 11954 / NBRC 16129 / PRD-1)</name>
    <dbReference type="NCBI Taxonomy" id="266117"/>
    <lineage>
        <taxon>Bacteria</taxon>
        <taxon>Bacillati</taxon>
        <taxon>Actinomycetota</taxon>
        <taxon>Rubrobacteria</taxon>
        <taxon>Rubrobacterales</taxon>
        <taxon>Rubrobacteraceae</taxon>
        <taxon>Rubrobacter</taxon>
    </lineage>
</organism>
<feature type="domain" description="HTH marR-type" evidence="4">
    <location>
        <begin position="23"/>
        <end position="79"/>
    </location>
</feature>
<keyword evidence="3" id="KW-0804">Transcription</keyword>
<evidence type="ECO:0000256" key="3">
    <source>
        <dbReference type="ARBA" id="ARBA00023163"/>
    </source>
</evidence>
<reference evidence="5 6" key="1">
    <citation type="submission" date="2006-06" db="EMBL/GenBank/DDBJ databases">
        <title>Complete sequence of Rubrobacter xylanophilus DSM 9941.</title>
        <authorList>
            <consortium name="US DOE Joint Genome Institute"/>
            <person name="Copeland A."/>
            <person name="Lucas S."/>
            <person name="Lapidus A."/>
            <person name="Barry K."/>
            <person name="Detter J.C."/>
            <person name="Glavina del Rio T."/>
            <person name="Hammon N."/>
            <person name="Israni S."/>
            <person name="Dalin E."/>
            <person name="Tice H."/>
            <person name="Pitluck S."/>
            <person name="Munk A.C."/>
            <person name="Brettin T."/>
            <person name="Bruce D."/>
            <person name="Han C."/>
            <person name="Tapia R."/>
            <person name="Gilna P."/>
            <person name="Schmutz J."/>
            <person name="Larimer F."/>
            <person name="Land M."/>
            <person name="Hauser L."/>
            <person name="Kyrpides N."/>
            <person name="Lykidis A."/>
            <person name="da Costa M.S."/>
            <person name="Rainey F.A."/>
            <person name="Empadinhas N."/>
            <person name="Jolivet E."/>
            <person name="Battista J.R."/>
            <person name="Richardson P."/>
        </authorList>
    </citation>
    <scope>NUCLEOTIDE SEQUENCE [LARGE SCALE GENOMIC DNA]</scope>
    <source>
        <strain evidence="6">DSM 9941 / JCM 11954 / NBRC 16129 / PRD-1</strain>
    </source>
</reference>
<dbReference type="GO" id="GO:0003677">
    <property type="term" value="F:DNA binding"/>
    <property type="evidence" value="ECO:0007669"/>
    <property type="project" value="UniProtKB-KW"/>
</dbReference>
<gene>
    <name evidence="5" type="ordered locus">Rxyl_0088</name>
</gene>